<organism evidence="1 2">
    <name type="scientific">Stutzerimonas balearica DSM 6083</name>
    <dbReference type="NCBI Taxonomy" id="1123016"/>
    <lineage>
        <taxon>Bacteria</taxon>
        <taxon>Pseudomonadati</taxon>
        <taxon>Pseudomonadota</taxon>
        <taxon>Gammaproteobacteria</taxon>
        <taxon>Pseudomonadales</taxon>
        <taxon>Pseudomonadaceae</taxon>
        <taxon>Stutzerimonas</taxon>
    </lineage>
</organism>
<dbReference type="InterPro" id="IPR014955">
    <property type="entry name" value="DUF1826"/>
</dbReference>
<evidence type="ECO:0008006" key="3">
    <source>
        <dbReference type="Google" id="ProtNLM"/>
    </source>
</evidence>
<protein>
    <recommendedName>
        <fullName evidence="3">DUF1826 domain-containing protein</fullName>
    </recommendedName>
</protein>
<evidence type="ECO:0000313" key="1">
    <source>
        <dbReference type="EMBL" id="AJE15642.1"/>
    </source>
</evidence>
<reference evidence="1 2" key="2">
    <citation type="journal article" name="Genome Announc.">
        <title>Complete Genome Sequence of Pseudomonas balearica DSM 6083T.</title>
        <authorList>
            <person name="Bennasar-Figueras A."/>
            <person name="Salva-Serra F."/>
            <person name="Jaen-Luchoro D."/>
            <person name="Segui C."/>
            <person name="Aliaga F."/>
            <person name="Busquets A."/>
            <person name="Gomila M."/>
            <person name="Moore E.R."/>
            <person name="Lalucat J."/>
        </authorList>
    </citation>
    <scope>NUCLEOTIDE SEQUENCE [LARGE SCALE GENOMIC DNA]</scope>
    <source>
        <strain evidence="2">DSM 6083</strain>
    </source>
</reference>
<dbReference type="EMBL" id="CP007511">
    <property type="protein sequence ID" value="AJE15642.1"/>
    <property type="molecule type" value="Genomic_DNA"/>
</dbReference>
<dbReference type="KEGG" id="pbm:CL52_11575"/>
<evidence type="ECO:0000313" key="2">
    <source>
        <dbReference type="Proteomes" id="UP000031271"/>
    </source>
</evidence>
<gene>
    <name evidence="1" type="ORF">CL52_11575</name>
</gene>
<reference evidence="2" key="1">
    <citation type="submission" date="2014-03" db="EMBL/GenBank/DDBJ databases">
        <title>Complete genome of Pseudomonas balearica DSM 6083T, a sewage water isolate from an enrichment with 2-methylnaphthalene.</title>
        <authorList>
            <person name="Salva-Serra F."/>
            <person name="Jaen-Luchoro D."/>
            <person name="Busquets A."/>
            <person name="Pena A."/>
            <person name="Gomila M."/>
            <person name="Bosch R."/>
            <person name="Nogales B."/>
            <person name="Garcia-Valdes E."/>
            <person name="Lalucat J."/>
            <person name="Bennasar A."/>
        </authorList>
    </citation>
    <scope>NUCLEOTIDE SEQUENCE [LARGE SCALE GENOMIC DNA]</scope>
    <source>
        <strain evidence="2">DSM 6083</strain>
    </source>
</reference>
<dbReference type="Proteomes" id="UP000031271">
    <property type="component" value="Chromosome"/>
</dbReference>
<accession>A0A8D3Y262</accession>
<proteinExistence type="predicted"/>
<dbReference type="Pfam" id="PF08856">
    <property type="entry name" value="DUF1826"/>
    <property type="match status" value="1"/>
</dbReference>
<sequence>MMPAEPNRASPRQVLGSTPEVLAEALREETNLAVWRRQLPGAVQAFVAQLAAQPGPLAESIALHCGAEDAAPDLSHLLAGHTALEGYAEFIADVAWLVSAYGCLLGARRIGLRLRLLECAMCPRFHVDQVPLRLVTTYFGPGSQWCDGRPEATGTSVHALSCGDVALLKGERWAGNEGRGLLHRSPPVAAGERRLLLTLDWLA</sequence>
<dbReference type="AlphaFoldDB" id="A0A8D3Y262"/>
<name>A0A8D3Y262_9GAMM</name>